<dbReference type="SUPFAM" id="SSF51206">
    <property type="entry name" value="cAMP-binding domain-like"/>
    <property type="match status" value="1"/>
</dbReference>
<dbReference type="PROSITE" id="PS51063">
    <property type="entry name" value="HTH_CRP_2"/>
    <property type="match status" value="1"/>
</dbReference>
<dbReference type="SMART" id="SM00100">
    <property type="entry name" value="cNMP"/>
    <property type="match status" value="1"/>
</dbReference>
<evidence type="ECO:0000256" key="1">
    <source>
        <dbReference type="ARBA" id="ARBA00023015"/>
    </source>
</evidence>
<evidence type="ECO:0000259" key="5">
    <source>
        <dbReference type="PROSITE" id="PS51063"/>
    </source>
</evidence>
<dbReference type="InterPro" id="IPR012318">
    <property type="entry name" value="HTH_CRP"/>
</dbReference>
<accession>A0A2M7G0R4</accession>
<dbReference type="SUPFAM" id="SSF46785">
    <property type="entry name" value="Winged helix' DNA-binding domain"/>
    <property type="match status" value="1"/>
</dbReference>
<evidence type="ECO:0000256" key="2">
    <source>
        <dbReference type="ARBA" id="ARBA00023125"/>
    </source>
</evidence>
<dbReference type="GO" id="GO:0003677">
    <property type="term" value="F:DNA binding"/>
    <property type="evidence" value="ECO:0007669"/>
    <property type="project" value="UniProtKB-KW"/>
</dbReference>
<dbReference type="AlphaFoldDB" id="A0A2M7G0R4"/>
<dbReference type="InterPro" id="IPR036390">
    <property type="entry name" value="WH_DNA-bd_sf"/>
</dbReference>
<dbReference type="PANTHER" id="PTHR24567">
    <property type="entry name" value="CRP FAMILY TRANSCRIPTIONAL REGULATORY PROTEIN"/>
    <property type="match status" value="1"/>
</dbReference>
<dbReference type="PANTHER" id="PTHR24567:SF74">
    <property type="entry name" value="HTH-TYPE TRANSCRIPTIONAL REGULATOR ARCR"/>
    <property type="match status" value="1"/>
</dbReference>
<dbReference type="Proteomes" id="UP000231019">
    <property type="component" value="Unassembled WGS sequence"/>
</dbReference>
<evidence type="ECO:0000256" key="3">
    <source>
        <dbReference type="ARBA" id="ARBA00023163"/>
    </source>
</evidence>
<dbReference type="SMART" id="SM00419">
    <property type="entry name" value="HTH_CRP"/>
    <property type="match status" value="1"/>
</dbReference>
<dbReference type="Gene3D" id="2.60.120.10">
    <property type="entry name" value="Jelly Rolls"/>
    <property type="match status" value="1"/>
</dbReference>
<evidence type="ECO:0008006" key="8">
    <source>
        <dbReference type="Google" id="ProtNLM"/>
    </source>
</evidence>
<reference evidence="6 7" key="1">
    <citation type="submission" date="2017-09" db="EMBL/GenBank/DDBJ databases">
        <title>Depth-based differentiation of microbial function through sediment-hosted aquifers and enrichment of novel symbionts in the deep terrestrial subsurface.</title>
        <authorList>
            <person name="Probst A.J."/>
            <person name="Ladd B."/>
            <person name="Jarett J.K."/>
            <person name="Geller-Mcgrath D.E."/>
            <person name="Sieber C.M."/>
            <person name="Emerson J.B."/>
            <person name="Anantharaman K."/>
            <person name="Thomas B.C."/>
            <person name="Malmstrom R."/>
            <person name="Stieglmeier M."/>
            <person name="Klingl A."/>
            <person name="Woyke T."/>
            <person name="Ryan C.M."/>
            <person name="Banfield J.F."/>
        </authorList>
    </citation>
    <scope>NUCLEOTIDE SEQUENCE [LARGE SCALE GENOMIC DNA]</scope>
    <source>
        <strain evidence="6">CG17_big_fil_post_rev_8_21_14_2_50_48_46</strain>
    </source>
</reference>
<dbReference type="InterPro" id="IPR000595">
    <property type="entry name" value="cNMP-bd_dom"/>
</dbReference>
<dbReference type="CDD" id="cd00092">
    <property type="entry name" value="HTH_CRP"/>
    <property type="match status" value="1"/>
</dbReference>
<keyword evidence="2" id="KW-0238">DNA-binding</keyword>
<evidence type="ECO:0000259" key="4">
    <source>
        <dbReference type="PROSITE" id="PS50042"/>
    </source>
</evidence>
<evidence type="ECO:0000313" key="7">
    <source>
        <dbReference type="Proteomes" id="UP000231019"/>
    </source>
</evidence>
<dbReference type="InterPro" id="IPR014710">
    <property type="entry name" value="RmlC-like_jellyroll"/>
</dbReference>
<gene>
    <name evidence="6" type="ORF">COW36_17980</name>
</gene>
<name>A0A2M7G0R4_9BACT</name>
<dbReference type="InterPro" id="IPR018490">
    <property type="entry name" value="cNMP-bd_dom_sf"/>
</dbReference>
<dbReference type="CDD" id="cd00038">
    <property type="entry name" value="CAP_ED"/>
    <property type="match status" value="1"/>
</dbReference>
<dbReference type="InterPro" id="IPR036388">
    <property type="entry name" value="WH-like_DNA-bd_sf"/>
</dbReference>
<dbReference type="GO" id="GO:0003700">
    <property type="term" value="F:DNA-binding transcription factor activity"/>
    <property type="evidence" value="ECO:0007669"/>
    <property type="project" value="TreeGrafter"/>
</dbReference>
<dbReference type="Gene3D" id="1.10.10.10">
    <property type="entry name" value="Winged helix-like DNA-binding domain superfamily/Winged helix DNA-binding domain"/>
    <property type="match status" value="1"/>
</dbReference>
<organism evidence="6 7">
    <name type="scientific">bacterium (Candidatus Blackallbacteria) CG17_big_fil_post_rev_8_21_14_2_50_48_46</name>
    <dbReference type="NCBI Taxonomy" id="2014261"/>
    <lineage>
        <taxon>Bacteria</taxon>
        <taxon>Candidatus Blackallbacteria</taxon>
    </lineage>
</organism>
<sequence>MGTSDTISKLWYLSQINLFSAMEQDEMKQMEEMTQMCTTPKNEPVYLPGDPATSIYLLKKGRIRISRLSEEGKQIILSILEPGDIFGELALIEEAGEQDSIAEAMEDSLLCLVRKEDFENFLAMHPDLNLRVTKWMGLRLRQITNQMDALVFKSAEQRLLELLQRLSQEYPKPVKDGMLINLTLTHQELGELTNIARPTVTELLKKLENKGLIRFEKRRVVVLNPQLSER</sequence>
<feature type="domain" description="HTH crp-type" evidence="5">
    <location>
        <begin position="153"/>
        <end position="226"/>
    </location>
</feature>
<comment type="caution">
    <text evidence="6">The sequence shown here is derived from an EMBL/GenBank/DDBJ whole genome shotgun (WGS) entry which is preliminary data.</text>
</comment>
<evidence type="ECO:0000313" key="6">
    <source>
        <dbReference type="EMBL" id="PIW15305.1"/>
    </source>
</evidence>
<dbReference type="InterPro" id="IPR050397">
    <property type="entry name" value="Env_Response_Regulators"/>
</dbReference>
<dbReference type="GO" id="GO:0005829">
    <property type="term" value="C:cytosol"/>
    <property type="evidence" value="ECO:0007669"/>
    <property type="project" value="TreeGrafter"/>
</dbReference>
<keyword evidence="3" id="KW-0804">Transcription</keyword>
<dbReference type="Pfam" id="PF00027">
    <property type="entry name" value="cNMP_binding"/>
    <property type="match status" value="1"/>
</dbReference>
<keyword evidence="1" id="KW-0805">Transcription regulation</keyword>
<proteinExistence type="predicted"/>
<dbReference type="PROSITE" id="PS50042">
    <property type="entry name" value="CNMP_BINDING_3"/>
    <property type="match status" value="1"/>
</dbReference>
<dbReference type="EMBL" id="PFFQ01000053">
    <property type="protein sequence ID" value="PIW15305.1"/>
    <property type="molecule type" value="Genomic_DNA"/>
</dbReference>
<feature type="domain" description="Cyclic nucleotide-binding" evidence="4">
    <location>
        <begin position="18"/>
        <end position="122"/>
    </location>
</feature>
<dbReference type="Pfam" id="PF13545">
    <property type="entry name" value="HTH_Crp_2"/>
    <property type="match status" value="1"/>
</dbReference>
<protein>
    <recommendedName>
        <fullName evidence="8">Crp/Fnr family transcriptional regulator</fullName>
    </recommendedName>
</protein>